<sequence>MEARVTATTDRDDGPEAATARPAPDVPAHGAVAAPGAAPQAGRTFRRLMLFFPGHDPTEMDYHHGRFANQAERFGALWSVQVKVSPRLDDGAQPYARWEIDAKGPNWSTRTDYRILRWEDIIQTLDARSDPVRLWRGFGGLGDFLRGGAARGYFRASPRYGAFFFFPYLIAALFLTAGLAAGGLVLWGAGLVLPAPLAWAAALAAGIATFFGLFRRPGRDWRLHQALDDWDLARDYLHDATPAVDARLDRFAEVLVEAVRAGDQDEIILVGHSLGATLMLGVIDRALDRYPGLAEGPTRVNLLTCGATIPKLALHAKGGKVRRQAARVAQTPGLTWVEYQARHDAINFYKFHPVTLRRTSFDQPEASQPLLRNANIKEMLTHAKLRRLRWHAMRLHYQFLLANEQKAPYDYFMFALGPLAFADLSSRPEGPVGRFAADGSLIA</sequence>
<feature type="region of interest" description="Disordered" evidence="1">
    <location>
        <begin position="1"/>
        <end position="39"/>
    </location>
</feature>
<feature type="transmembrane region" description="Helical" evidence="2">
    <location>
        <begin position="193"/>
        <end position="214"/>
    </location>
</feature>
<dbReference type="KEGG" id="apol:K9D25_03450"/>
<keyword evidence="2" id="KW-0472">Membrane</keyword>
<feature type="compositionally biased region" description="Basic and acidic residues" evidence="1">
    <location>
        <begin position="1"/>
        <end position="14"/>
    </location>
</feature>
<evidence type="ECO:0000313" key="3">
    <source>
        <dbReference type="EMBL" id="UOK71795.1"/>
    </source>
</evidence>
<feature type="transmembrane region" description="Helical" evidence="2">
    <location>
        <begin position="160"/>
        <end position="187"/>
    </location>
</feature>
<evidence type="ECO:0000313" key="4">
    <source>
        <dbReference type="Proteomes" id="UP000831684"/>
    </source>
</evidence>
<organism evidence="3 4">
    <name type="scientific">Ancylobacter polymorphus</name>
    <dbReference type="NCBI Taxonomy" id="223390"/>
    <lineage>
        <taxon>Bacteria</taxon>
        <taxon>Pseudomonadati</taxon>
        <taxon>Pseudomonadota</taxon>
        <taxon>Alphaproteobacteria</taxon>
        <taxon>Hyphomicrobiales</taxon>
        <taxon>Xanthobacteraceae</taxon>
        <taxon>Ancylobacter</taxon>
    </lineage>
</organism>
<name>A0A9E7D645_9HYPH</name>
<evidence type="ECO:0008006" key="5">
    <source>
        <dbReference type="Google" id="ProtNLM"/>
    </source>
</evidence>
<keyword evidence="2" id="KW-1133">Transmembrane helix</keyword>
<dbReference type="SUPFAM" id="SSF53474">
    <property type="entry name" value="alpha/beta-Hydrolases"/>
    <property type="match status" value="1"/>
</dbReference>
<dbReference type="AlphaFoldDB" id="A0A9E7D645"/>
<gene>
    <name evidence="3" type="ORF">K9D25_03450</name>
</gene>
<feature type="compositionally biased region" description="Low complexity" evidence="1">
    <location>
        <begin position="22"/>
        <end position="39"/>
    </location>
</feature>
<evidence type="ECO:0000256" key="2">
    <source>
        <dbReference type="SAM" id="Phobius"/>
    </source>
</evidence>
<dbReference type="RefSeq" id="WP_244379269.1">
    <property type="nucleotide sequence ID" value="NZ_CP083239.1"/>
</dbReference>
<accession>A0A9E7D645</accession>
<keyword evidence="2" id="KW-0812">Transmembrane</keyword>
<dbReference type="Proteomes" id="UP000831684">
    <property type="component" value="Chromosome"/>
</dbReference>
<dbReference type="Gene3D" id="3.40.50.1820">
    <property type="entry name" value="alpha/beta hydrolase"/>
    <property type="match status" value="1"/>
</dbReference>
<proteinExistence type="predicted"/>
<reference evidence="3" key="1">
    <citation type="submission" date="2021-09" db="EMBL/GenBank/DDBJ databases">
        <title>Network and meta-omics reveal the key degrader and cooperation patterns in an efficient 1,4-dioxane-degrading microbial community.</title>
        <authorList>
            <person name="Dai C."/>
        </authorList>
    </citation>
    <scope>NUCLEOTIDE SEQUENCE</scope>
    <source>
        <strain evidence="3">ZM13</strain>
    </source>
</reference>
<dbReference type="EMBL" id="CP083239">
    <property type="protein sequence ID" value="UOK71795.1"/>
    <property type="molecule type" value="Genomic_DNA"/>
</dbReference>
<evidence type="ECO:0000256" key="1">
    <source>
        <dbReference type="SAM" id="MobiDB-lite"/>
    </source>
</evidence>
<dbReference type="InterPro" id="IPR029058">
    <property type="entry name" value="AB_hydrolase_fold"/>
</dbReference>
<protein>
    <recommendedName>
        <fullName evidence="5">Alpha/beta hydrolase</fullName>
    </recommendedName>
</protein>